<accession>A0A2S6A1X8</accession>
<protein>
    <submittedName>
        <fullName evidence="1">Uncharacterized protein</fullName>
    </submittedName>
</protein>
<dbReference type="RefSeq" id="WP_104363909.1">
    <property type="nucleotide sequence ID" value="NZ_PSZD01000015.1"/>
</dbReference>
<name>A0A2S6A1X8_9NOCA</name>
<comment type="caution">
    <text evidence="1">The sequence shown here is derived from an EMBL/GenBank/DDBJ whole genome shotgun (WGS) entry which is preliminary data.</text>
</comment>
<evidence type="ECO:0000313" key="1">
    <source>
        <dbReference type="EMBL" id="PPJ25567.1"/>
    </source>
</evidence>
<organism evidence="1 2">
    <name type="scientific">Nocardia nova</name>
    <dbReference type="NCBI Taxonomy" id="37330"/>
    <lineage>
        <taxon>Bacteria</taxon>
        <taxon>Bacillati</taxon>
        <taxon>Actinomycetota</taxon>
        <taxon>Actinomycetes</taxon>
        <taxon>Mycobacteriales</taxon>
        <taxon>Nocardiaceae</taxon>
        <taxon>Nocardia</taxon>
    </lineage>
</organism>
<dbReference type="InterPro" id="IPR005152">
    <property type="entry name" value="Lipase_secreted"/>
</dbReference>
<dbReference type="GO" id="GO:0016042">
    <property type="term" value="P:lipid catabolic process"/>
    <property type="evidence" value="ECO:0007669"/>
    <property type="project" value="InterPro"/>
</dbReference>
<dbReference type="PANTHER" id="PTHR34853">
    <property type="match status" value="1"/>
</dbReference>
<dbReference type="AlphaFoldDB" id="A0A2S6A1X8"/>
<proteinExistence type="predicted"/>
<keyword evidence="2" id="KW-1185">Reference proteome</keyword>
<dbReference type="Proteomes" id="UP000238356">
    <property type="component" value="Unassembled WGS sequence"/>
</dbReference>
<dbReference type="EMBL" id="PSZD01000015">
    <property type="protein sequence ID" value="PPJ25567.1"/>
    <property type="molecule type" value="Genomic_DNA"/>
</dbReference>
<evidence type="ECO:0000313" key="2">
    <source>
        <dbReference type="Proteomes" id="UP000238356"/>
    </source>
</evidence>
<dbReference type="Gene3D" id="3.40.50.1820">
    <property type="entry name" value="alpha/beta hydrolase"/>
    <property type="match status" value="1"/>
</dbReference>
<dbReference type="PANTHER" id="PTHR34853:SF1">
    <property type="entry name" value="LIPASE 5"/>
    <property type="match status" value="1"/>
</dbReference>
<gene>
    <name evidence="1" type="ORF">C5F51_22265</name>
</gene>
<dbReference type="Pfam" id="PF03583">
    <property type="entry name" value="LIP"/>
    <property type="match status" value="1"/>
</dbReference>
<dbReference type="InterPro" id="IPR029058">
    <property type="entry name" value="AB_hydrolase_fold"/>
</dbReference>
<sequence>MEKGWAVTIPDASGIDNHFLTPRVMGYTALDGIRAAQSFAPLGLAGTATPTATWGYSGDGVTTDWAAELQPSYAPALEIVGAVLGALVLRSAETER</sequence>
<reference evidence="1 2" key="1">
    <citation type="submission" date="2018-02" db="EMBL/GenBank/DDBJ databases">
        <title>8 Nocardia nova and 1 Nocardia cyriacigeorgica strain used for evolution to TMP-SMX.</title>
        <authorList>
            <person name="Mehta H."/>
            <person name="Weng J."/>
            <person name="Shamoo Y."/>
        </authorList>
    </citation>
    <scope>NUCLEOTIDE SEQUENCE [LARGE SCALE GENOMIC DNA]</scope>
    <source>
        <strain evidence="1 2">BAA2227</strain>
    </source>
</reference>
<dbReference type="GO" id="GO:0004806">
    <property type="term" value="F:triacylglycerol lipase activity"/>
    <property type="evidence" value="ECO:0007669"/>
    <property type="project" value="InterPro"/>
</dbReference>